<gene>
    <name evidence="1" type="ORF">M406DRAFT_103758</name>
</gene>
<organism evidence="1 2">
    <name type="scientific">Cryphonectria parasitica (strain ATCC 38755 / EP155)</name>
    <dbReference type="NCBI Taxonomy" id="660469"/>
    <lineage>
        <taxon>Eukaryota</taxon>
        <taxon>Fungi</taxon>
        <taxon>Dikarya</taxon>
        <taxon>Ascomycota</taxon>
        <taxon>Pezizomycotina</taxon>
        <taxon>Sordariomycetes</taxon>
        <taxon>Sordariomycetidae</taxon>
        <taxon>Diaporthales</taxon>
        <taxon>Cryphonectriaceae</taxon>
        <taxon>Cryphonectria-Endothia species complex</taxon>
        <taxon>Cryphonectria</taxon>
    </lineage>
</organism>
<dbReference type="AlphaFoldDB" id="A0A9P4XYM6"/>
<protein>
    <submittedName>
        <fullName evidence="1">Uncharacterized protein</fullName>
    </submittedName>
</protein>
<sequence>MGGEAPRRRTGGGEWGQLMGRTGVKVRVQAGFNNLLLTTIFARLAMAFHCRWNPGARRRVLPLMHEQFWHSWQRLAVLSTISIFTRGTRALPSHHRWLSNGSVSTAIQFEPTFMAY</sequence>
<keyword evidence="2" id="KW-1185">Reference proteome</keyword>
<evidence type="ECO:0000313" key="1">
    <source>
        <dbReference type="EMBL" id="KAF3763316.1"/>
    </source>
</evidence>
<proteinExistence type="predicted"/>
<reference evidence="1" key="1">
    <citation type="journal article" date="2020" name="Phytopathology">
        <title>Genome sequence of the chestnut blight fungus Cryphonectria parasitica EP155: A fundamental resource for an archetypical invasive plant pathogen.</title>
        <authorList>
            <person name="Crouch J.A."/>
            <person name="Dawe A."/>
            <person name="Aerts A."/>
            <person name="Barry K."/>
            <person name="Churchill A.C.L."/>
            <person name="Grimwood J."/>
            <person name="Hillman B."/>
            <person name="Milgroom M.G."/>
            <person name="Pangilinan J."/>
            <person name="Smith M."/>
            <person name="Salamov A."/>
            <person name="Schmutz J."/>
            <person name="Yadav J."/>
            <person name="Grigoriev I.V."/>
            <person name="Nuss D."/>
        </authorList>
    </citation>
    <scope>NUCLEOTIDE SEQUENCE</scope>
    <source>
        <strain evidence="1">EP155</strain>
    </source>
</reference>
<name>A0A9P4XYM6_CRYP1</name>
<dbReference type="RefSeq" id="XP_040774277.1">
    <property type="nucleotide sequence ID" value="XM_040915078.1"/>
</dbReference>
<dbReference type="EMBL" id="MU032349">
    <property type="protein sequence ID" value="KAF3763316.1"/>
    <property type="molecule type" value="Genomic_DNA"/>
</dbReference>
<accession>A0A9P4XYM6</accession>
<dbReference type="GeneID" id="63832207"/>
<comment type="caution">
    <text evidence="1">The sequence shown here is derived from an EMBL/GenBank/DDBJ whole genome shotgun (WGS) entry which is preliminary data.</text>
</comment>
<dbReference type="Proteomes" id="UP000803844">
    <property type="component" value="Unassembled WGS sequence"/>
</dbReference>
<evidence type="ECO:0000313" key="2">
    <source>
        <dbReference type="Proteomes" id="UP000803844"/>
    </source>
</evidence>